<name>A0A1X7UDD5_AMPQE</name>
<proteinExistence type="predicted"/>
<dbReference type="InParanoid" id="A0A1X7UDD5"/>
<organism evidence="1">
    <name type="scientific">Amphimedon queenslandica</name>
    <name type="common">Sponge</name>
    <dbReference type="NCBI Taxonomy" id="400682"/>
    <lineage>
        <taxon>Eukaryota</taxon>
        <taxon>Metazoa</taxon>
        <taxon>Porifera</taxon>
        <taxon>Demospongiae</taxon>
        <taxon>Heteroscleromorpha</taxon>
        <taxon>Haplosclerida</taxon>
        <taxon>Niphatidae</taxon>
        <taxon>Amphimedon</taxon>
    </lineage>
</organism>
<evidence type="ECO:0000313" key="1">
    <source>
        <dbReference type="EnsemblMetazoa" id="Aqu2.1.25964_001"/>
    </source>
</evidence>
<accession>A0A1X7UDD5</accession>
<dbReference type="AlphaFoldDB" id="A0A1X7UDD5"/>
<protein>
    <submittedName>
        <fullName evidence="1">Uncharacterized protein</fullName>
    </submittedName>
</protein>
<sequence length="55" mass="6428">MQYLAWRVLNGRKASIEISFLPYFELIKQRFRSTELGCLQHIAHVIDDSSHVNVP</sequence>
<dbReference type="EnsemblMetazoa" id="Aqu2.1.25964_001">
    <property type="protein sequence ID" value="Aqu2.1.25964_001"/>
    <property type="gene ID" value="Aqu2.1.25964"/>
</dbReference>
<reference evidence="1" key="1">
    <citation type="submission" date="2017-05" db="UniProtKB">
        <authorList>
            <consortium name="EnsemblMetazoa"/>
        </authorList>
    </citation>
    <scope>IDENTIFICATION</scope>
</reference>